<feature type="domain" description="EF-hand" evidence="15">
    <location>
        <begin position="46"/>
        <end position="77"/>
    </location>
</feature>
<evidence type="ECO:0000256" key="11">
    <source>
        <dbReference type="ARBA" id="ARBA00022989"/>
    </source>
</evidence>
<dbReference type="CDD" id="cd00051">
    <property type="entry name" value="EFh"/>
    <property type="match status" value="1"/>
</dbReference>
<dbReference type="GO" id="GO:0016460">
    <property type="term" value="C:myosin II complex"/>
    <property type="evidence" value="ECO:0007669"/>
    <property type="project" value="TreeGrafter"/>
</dbReference>
<gene>
    <name evidence="16" type="ORF">AV274_2838</name>
</gene>
<evidence type="ECO:0000256" key="7">
    <source>
        <dbReference type="ARBA" id="ARBA00022692"/>
    </source>
</evidence>
<feature type="domain" description="EF-hand" evidence="15">
    <location>
        <begin position="115"/>
        <end position="150"/>
    </location>
</feature>
<name>A0A196SHR1_BLAHN</name>
<dbReference type="InterPro" id="IPR011992">
    <property type="entry name" value="EF-hand-dom_pair"/>
</dbReference>
<dbReference type="InterPro" id="IPR050230">
    <property type="entry name" value="CALM/Myosin/TropC-like"/>
</dbReference>
<accession>A0A196SHR1</accession>
<dbReference type="InterPro" id="IPR002659">
    <property type="entry name" value="Glyco_trans_31"/>
</dbReference>
<evidence type="ECO:0000256" key="1">
    <source>
        <dbReference type="ARBA" id="ARBA00004245"/>
    </source>
</evidence>
<evidence type="ECO:0000259" key="15">
    <source>
        <dbReference type="PROSITE" id="PS50222"/>
    </source>
</evidence>
<dbReference type="GO" id="GO:0005509">
    <property type="term" value="F:calcium ion binding"/>
    <property type="evidence" value="ECO:0007669"/>
    <property type="project" value="InterPro"/>
</dbReference>
<comment type="caution">
    <text evidence="16">The sequence shown here is derived from an EMBL/GenBank/DDBJ whole genome shotgun (WGS) entry which is preliminary data.</text>
</comment>
<dbReference type="OrthoDB" id="26525at2759"/>
<dbReference type="PANTHER" id="PTHR23048:SF59">
    <property type="entry name" value="EF-HAND SUPERFAMILY PROTEIN"/>
    <property type="match status" value="1"/>
</dbReference>
<evidence type="ECO:0000256" key="13">
    <source>
        <dbReference type="ARBA" id="ARBA00023136"/>
    </source>
</evidence>
<sequence>MYLTEEQLKEFARLFHVCDQNHDGKITKREFMKAVQAMGESSLNYDFDELMRSVDKNGDGEVSIEEYLHALEKALLPSDANAELREAFYMYDMNNDGYITKEEFRTTMKSLGENLTEEEVDAMMSQADTNKDGKISMEDVVSHNLSINVNYSARHAANASPTPIPEKKDEYQYVYDTFERRGYKQGKFETHDPGYEVLEWDLNRTVMWNHHNVCNNETFAFVLLFVYVTDFERRQLFREYMHQGMIVHGKKINYMMVVCVEEANEQLRRKIEEENAVYGDLMISIHKDSMFYVTITALDAMLWIRDYCKEASYVVRMDSDCFVNFENMIDYLNAAPRQGFYGGRTNHWQAVHRSVCKNHFCTPDDYPHADYWFYYNLGGCNFYSNDLIPYINIGVLYVDLVFQTGEDYMIGEILRRAGYPPYEVKTPWTPYLWLFELNGRKWPENVIVVHDVKNLNQLRGMFLMHGKKYP</sequence>
<evidence type="ECO:0000313" key="17">
    <source>
        <dbReference type="Proteomes" id="UP000078348"/>
    </source>
</evidence>
<dbReference type="Gene3D" id="3.90.550.50">
    <property type="match status" value="1"/>
</dbReference>
<dbReference type="AlphaFoldDB" id="A0A196SHR1"/>
<evidence type="ECO:0000313" key="16">
    <source>
        <dbReference type="EMBL" id="OAO15499.1"/>
    </source>
</evidence>
<dbReference type="SUPFAM" id="SSF53448">
    <property type="entry name" value="Nucleotide-diphospho-sugar transferases"/>
    <property type="match status" value="1"/>
</dbReference>
<protein>
    <submittedName>
        <fullName evidence="16">Calmodulin</fullName>
    </submittedName>
</protein>
<dbReference type="Pfam" id="PF13499">
    <property type="entry name" value="EF-hand_7"/>
    <property type="match status" value="2"/>
</dbReference>
<keyword evidence="14" id="KW-0206">Cytoskeleton</keyword>
<evidence type="ECO:0000256" key="3">
    <source>
        <dbReference type="ARBA" id="ARBA00005253"/>
    </source>
</evidence>
<evidence type="ECO:0000256" key="10">
    <source>
        <dbReference type="ARBA" id="ARBA00022968"/>
    </source>
</evidence>
<evidence type="ECO:0000256" key="8">
    <source>
        <dbReference type="ARBA" id="ARBA00022737"/>
    </source>
</evidence>
<dbReference type="PANTHER" id="PTHR23048">
    <property type="entry name" value="MYOSIN LIGHT CHAIN 1, 3"/>
    <property type="match status" value="1"/>
</dbReference>
<keyword evidence="10" id="KW-0735">Signal-anchor</keyword>
<comment type="similarity">
    <text evidence="3">Belongs to the centrin family.</text>
</comment>
<organism evidence="16 17">
    <name type="scientific">Blastocystis sp. subtype 1 (strain ATCC 50177 / NandII)</name>
    <dbReference type="NCBI Taxonomy" id="478820"/>
    <lineage>
        <taxon>Eukaryota</taxon>
        <taxon>Sar</taxon>
        <taxon>Stramenopiles</taxon>
        <taxon>Bigyra</taxon>
        <taxon>Opalozoa</taxon>
        <taxon>Opalinata</taxon>
        <taxon>Blastocystidae</taxon>
        <taxon>Blastocystis</taxon>
    </lineage>
</organism>
<evidence type="ECO:0000256" key="14">
    <source>
        <dbReference type="ARBA" id="ARBA00023212"/>
    </source>
</evidence>
<keyword evidence="14" id="KW-0963">Cytoplasm</keyword>
<keyword evidence="7" id="KW-0812">Transmembrane</keyword>
<keyword evidence="8" id="KW-0677">Repeat</keyword>
<dbReference type="EMBL" id="LXWW01000139">
    <property type="protein sequence ID" value="OAO15499.1"/>
    <property type="molecule type" value="Genomic_DNA"/>
</dbReference>
<dbReference type="Proteomes" id="UP000078348">
    <property type="component" value="Unassembled WGS sequence"/>
</dbReference>
<comment type="similarity">
    <text evidence="4">Belongs to the glycosyltransferase 31 family.</text>
</comment>
<dbReference type="Pfam" id="PF01762">
    <property type="entry name" value="Galactosyl_T"/>
    <property type="match status" value="1"/>
</dbReference>
<dbReference type="FunFam" id="1.10.238.10:FF:000001">
    <property type="entry name" value="Calmodulin 1"/>
    <property type="match status" value="1"/>
</dbReference>
<evidence type="ECO:0000256" key="2">
    <source>
        <dbReference type="ARBA" id="ARBA00004323"/>
    </source>
</evidence>
<dbReference type="InterPro" id="IPR018247">
    <property type="entry name" value="EF_Hand_1_Ca_BS"/>
</dbReference>
<dbReference type="PROSITE" id="PS00018">
    <property type="entry name" value="EF_HAND_1"/>
    <property type="match status" value="4"/>
</dbReference>
<proteinExistence type="inferred from homology"/>
<keyword evidence="11" id="KW-1133">Transmembrane helix</keyword>
<evidence type="ECO:0000256" key="5">
    <source>
        <dbReference type="ARBA" id="ARBA00022676"/>
    </source>
</evidence>
<keyword evidence="5" id="KW-0328">Glycosyltransferase</keyword>
<dbReference type="SUPFAM" id="SSF47473">
    <property type="entry name" value="EF-hand"/>
    <property type="match status" value="1"/>
</dbReference>
<evidence type="ECO:0000256" key="4">
    <source>
        <dbReference type="ARBA" id="ARBA00008661"/>
    </source>
</evidence>
<evidence type="ECO:0000256" key="9">
    <source>
        <dbReference type="ARBA" id="ARBA00022837"/>
    </source>
</evidence>
<keyword evidence="9" id="KW-0106">Calcium</keyword>
<dbReference type="STRING" id="478820.A0A196SHR1"/>
<dbReference type="InterPro" id="IPR029044">
    <property type="entry name" value="Nucleotide-diphossugar_trans"/>
</dbReference>
<keyword evidence="6" id="KW-0808">Transferase</keyword>
<keyword evidence="13" id="KW-0472">Membrane</keyword>
<comment type="subcellular location">
    <subcellularLocation>
        <location evidence="1">Cytoplasm</location>
        <location evidence="1">Cytoskeleton</location>
    </subcellularLocation>
    <subcellularLocation>
        <location evidence="2">Golgi apparatus membrane</location>
        <topology evidence="2">Single-pass type II membrane protein</topology>
    </subcellularLocation>
</comment>
<dbReference type="InterPro" id="IPR002048">
    <property type="entry name" value="EF_hand_dom"/>
</dbReference>
<dbReference type="GO" id="GO:0000139">
    <property type="term" value="C:Golgi membrane"/>
    <property type="evidence" value="ECO:0007669"/>
    <property type="project" value="UniProtKB-SubCell"/>
</dbReference>
<keyword evidence="17" id="KW-1185">Reference proteome</keyword>
<dbReference type="SMART" id="SM00054">
    <property type="entry name" value="EFh"/>
    <property type="match status" value="4"/>
</dbReference>
<reference evidence="16 17" key="1">
    <citation type="submission" date="2016-05" db="EMBL/GenBank/DDBJ databases">
        <title>Nuclear genome of Blastocystis sp. subtype 1 NandII.</title>
        <authorList>
            <person name="Gentekaki E."/>
            <person name="Curtis B."/>
            <person name="Stairs C."/>
            <person name="Eme L."/>
            <person name="Herman E."/>
            <person name="Klimes V."/>
            <person name="Arias M.C."/>
            <person name="Elias M."/>
            <person name="Hilliou F."/>
            <person name="Klute M."/>
            <person name="Malik S.-B."/>
            <person name="Pightling A."/>
            <person name="Rachubinski R."/>
            <person name="Salas D."/>
            <person name="Schlacht A."/>
            <person name="Suga H."/>
            <person name="Archibald J."/>
            <person name="Ball S.G."/>
            <person name="Clark G."/>
            <person name="Dacks J."/>
            <person name="Van Der Giezen M."/>
            <person name="Tsaousis A."/>
            <person name="Roger A."/>
        </authorList>
    </citation>
    <scope>NUCLEOTIDE SEQUENCE [LARGE SCALE GENOMIC DNA]</scope>
    <source>
        <strain evidence="17">ATCC 50177 / NandII</strain>
    </source>
</reference>
<dbReference type="PROSITE" id="PS50222">
    <property type="entry name" value="EF_HAND_2"/>
    <property type="match status" value="4"/>
</dbReference>
<dbReference type="GO" id="GO:0016758">
    <property type="term" value="F:hexosyltransferase activity"/>
    <property type="evidence" value="ECO:0007669"/>
    <property type="project" value="InterPro"/>
</dbReference>
<dbReference type="Gene3D" id="1.10.238.10">
    <property type="entry name" value="EF-hand"/>
    <property type="match status" value="1"/>
</dbReference>
<feature type="domain" description="EF-hand" evidence="15">
    <location>
        <begin position="79"/>
        <end position="114"/>
    </location>
</feature>
<evidence type="ECO:0000256" key="6">
    <source>
        <dbReference type="ARBA" id="ARBA00022679"/>
    </source>
</evidence>
<evidence type="ECO:0000256" key="12">
    <source>
        <dbReference type="ARBA" id="ARBA00023034"/>
    </source>
</evidence>
<feature type="domain" description="EF-hand" evidence="15">
    <location>
        <begin position="6"/>
        <end position="41"/>
    </location>
</feature>
<keyword evidence="12" id="KW-0333">Golgi apparatus</keyword>